<evidence type="ECO:0000256" key="1">
    <source>
        <dbReference type="SAM" id="MobiDB-lite"/>
    </source>
</evidence>
<dbReference type="Proteomes" id="UP001055439">
    <property type="component" value="Chromosome 5"/>
</dbReference>
<organism evidence="2 3">
    <name type="scientific">Musa troglodytarum</name>
    <name type="common">fe'i banana</name>
    <dbReference type="NCBI Taxonomy" id="320322"/>
    <lineage>
        <taxon>Eukaryota</taxon>
        <taxon>Viridiplantae</taxon>
        <taxon>Streptophyta</taxon>
        <taxon>Embryophyta</taxon>
        <taxon>Tracheophyta</taxon>
        <taxon>Spermatophyta</taxon>
        <taxon>Magnoliopsida</taxon>
        <taxon>Liliopsida</taxon>
        <taxon>Zingiberales</taxon>
        <taxon>Musaceae</taxon>
        <taxon>Musa</taxon>
    </lineage>
</organism>
<gene>
    <name evidence="2" type="ORF">MUK42_19429</name>
</gene>
<proteinExistence type="predicted"/>
<feature type="region of interest" description="Disordered" evidence="1">
    <location>
        <begin position="1"/>
        <end position="38"/>
    </location>
</feature>
<feature type="compositionally biased region" description="Pro residues" evidence="1">
    <location>
        <begin position="1"/>
        <end position="11"/>
    </location>
</feature>
<protein>
    <submittedName>
        <fullName evidence="2">Uncharacterized protein</fullName>
    </submittedName>
</protein>
<dbReference type="OrthoDB" id="1696654at2759"/>
<sequence>MEPQRTPPQALPPILLRRPADLRPHEDQSGARSQPELPEVVQGRHLRLLLHEHRRQQHRGLSEARRRRYLDSHDDHPSPPHVRHQGPRCRPHQLLPAAQADRAMAEDQEATGEGKRVPAVAGGAEEARRALRVHSLRMLQHGMSCLLVESGSFLGTGCSTPCLPLGLEQYTKERIQGLTEDEDKLYRCRTIKHSSNR</sequence>
<feature type="compositionally biased region" description="Basic and acidic residues" evidence="1">
    <location>
        <begin position="18"/>
        <end position="29"/>
    </location>
</feature>
<dbReference type="EMBL" id="CP097507">
    <property type="protein sequence ID" value="URE00376.1"/>
    <property type="molecule type" value="Genomic_DNA"/>
</dbReference>
<reference evidence="2" key="1">
    <citation type="submission" date="2022-05" db="EMBL/GenBank/DDBJ databases">
        <title>The Musa troglodytarum L. genome provides insights into the mechanism of non-climacteric behaviour and enrichment of carotenoids.</title>
        <authorList>
            <person name="Wang J."/>
        </authorList>
    </citation>
    <scope>NUCLEOTIDE SEQUENCE</scope>
    <source>
        <tissue evidence="2">Leaf</tissue>
    </source>
</reference>
<feature type="region of interest" description="Disordered" evidence="1">
    <location>
        <begin position="70"/>
        <end position="121"/>
    </location>
</feature>
<feature type="compositionally biased region" description="Basic residues" evidence="1">
    <location>
        <begin position="81"/>
        <end position="91"/>
    </location>
</feature>
<keyword evidence="3" id="KW-1185">Reference proteome</keyword>
<name>A0A9E7FP73_9LILI</name>
<evidence type="ECO:0000313" key="3">
    <source>
        <dbReference type="Proteomes" id="UP001055439"/>
    </source>
</evidence>
<accession>A0A9E7FP73</accession>
<dbReference type="AlphaFoldDB" id="A0A9E7FP73"/>
<evidence type="ECO:0000313" key="2">
    <source>
        <dbReference type="EMBL" id="URE00376.1"/>
    </source>
</evidence>